<dbReference type="GO" id="GO:0019557">
    <property type="term" value="P:L-histidine catabolic process to glutamate and formate"/>
    <property type="evidence" value="ECO:0007669"/>
    <property type="project" value="UniProtKB-UniPathway"/>
</dbReference>
<feature type="binding site" evidence="10">
    <location>
        <position position="332"/>
    </location>
    <ligand>
        <name>NAD(+)</name>
        <dbReference type="ChEBI" id="CHEBI:57540"/>
    </ligand>
</feature>
<dbReference type="GO" id="GO:0005737">
    <property type="term" value="C:cytoplasm"/>
    <property type="evidence" value="ECO:0007669"/>
    <property type="project" value="UniProtKB-SubCell"/>
</dbReference>
<organism evidence="14 15">
    <name type="scientific">Limnohabitans planktonicus II-D5</name>
    <dbReference type="NCBI Taxonomy" id="1293045"/>
    <lineage>
        <taxon>Bacteria</taxon>
        <taxon>Pseudomonadati</taxon>
        <taxon>Pseudomonadota</taxon>
        <taxon>Betaproteobacteria</taxon>
        <taxon>Burkholderiales</taxon>
        <taxon>Comamonadaceae</taxon>
        <taxon>Limnohabitans</taxon>
    </lineage>
</organism>
<dbReference type="InterPro" id="IPR035401">
    <property type="entry name" value="Urocanase_C"/>
</dbReference>
<dbReference type="Gene3D" id="3.40.50.10730">
    <property type="entry name" value="Urocanase like domains"/>
    <property type="match status" value="1"/>
</dbReference>
<dbReference type="UniPathway" id="UPA00379">
    <property type="reaction ID" value="UER00550"/>
</dbReference>
<evidence type="ECO:0000256" key="1">
    <source>
        <dbReference type="ARBA" id="ARBA00004794"/>
    </source>
</evidence>
<dbReference type="InterPro" id="IPR023636">
    <property type="entry name" value="Urocanase_CS"/>
</dbReference>
<evidence type="ECO:0000256" key="3">
    <source>
        <dbReference type="ARBA" id="ARBA00011992"/>
    </source>
</evidence>
<evidence type="ECO:0000256" key="2">
    <source>
        <dbReference type="ARBA" id="ARBA00007578"/>
    </source>
</evidence>
<dbReference type="HAMAP" id="MF_00577">
    <property type="entry name" value="HutU"/>
    <property type="match status" value="1"/>
</dbReference>
<dbReference type="GO" id="GO:0016153">
    <property type="term" value="F:urocanate hydratase activity"/>
    <property type="evidence" value="ECO:0007669"/>
    <property type="project" value="UniProtKB-UniRule"/>
</dbReference>
<comment type="subcellular location">
    <subcellularLocation>
        <location evidence="10">Cytoplasm</location>
    </subcellularLocation>
</comment>
<dbReference type="InterPro" id="IPR055351">
    <property type="entry name" value="Urocanase"/>
</dbReference>
<dbReference type="PROSITE" id="PS01233">
    <property type="entry name" value="UROCANASE"/>
    <property type="match status" value="1"/>
</dbReference>
<dbReference type="EMBL" id="LFYT02000024">
    <property type="protein sequence ID" value="PVE41772.1"/>
    <property type="molecule type" value="Genomic_DNA"/>
</dbReference>
<dbReference type="PANTHER" id="PTHR12216">
    <property type="entry name" value="UROCANATE HYDRATASE"/>
    <property type="match status" value="1"/>
</dbReference>
<sequence length="565" mass="61490">MTPSIDPRLDPTRVVRAPRGSTLTCKNWVTEAAYRMIQNNLDAEVAENPQSLVVYGGIGRAARDWACFDQILASLKDLNEDESLLIQSGKPVGVFKTHANAPRVLIANSNLVPKWANWEHFNELDRKGLFMYGQMTAGSWIYIGTQGIVQGTFETFVEAGRQHYHNDWTGRWILTAGLGGMGGAQPLAATLAGACSLNIECQQSSIDFRLRTRYVDKQAKDLDDALALIAHHTAAKEAISIALLGNAAEILPELVRRAKAGGMRPDLVTDQTSAHDLINGYLPPGWTVAQWKAAQHDPAQHARLKAEAAQGCATQVQAMLDFQAMGIPTVDYGNNIRQVAFDHGVKNAFDFPGFVPAYIRPMFCEGKGPFRWVALSGDPEDIYKTDAKIKELFPNNTHTHRWLDMARERISFQGLPARICWLGLGERHLAGLAFNEMVRTGELKAPIVIGRDHLDTGSVASPNRETEAMKDGTDAVSDWPLLNALLNTAGGASWVSLHHGGGVGMGYSQHSGMVIVADGTDAAAERLARVLVNDSASGVMRHADAGYELAVATAKKQGLKLPMIK</sequence>
<feature type="domain" description="Urocanase Rossmann-like" evidence="11">
    <location>
        <begin position="144"/>
        <end position="358"/>
    </location>
</feature>
<evidence type="ECO:0000259" key="12">
    <source>
        <dbReference type="Pfam" id="PF17391"/>
    </source>
</evidence>
<dbReference type="EC" id="4.2.1.49" evidence="3 10"/>
<dbReference type="InterPro" id="IPR038364">
    <property type="entry name" value="Urocanase_central_sf"/>
</dbReference>
<feature type="binding site" evidence="10">
    <location>
        <position position="502"/>
    </location>
    <ligand>
        <name>NAD(+)</name>
        <dbReference type="ChEBI" id="CHEBI:57540"/>
    </ligand>
</feature>
<dbReference type="Pfam" id="PF17392">
    <property type="entry name" value="Urocanase_C"/>
    <property type="match status" value="1"/>
</dbReference>
<reference evidence="14" key="1">
    <citation type="submission" date="2017-04" db="EMBL/GenBank/DDBJ databases">
        <title>Unexpected and diverse lifestyles within the genus Limnohabitans.</title>
        <authorList>
            <person name="Kasalicky V."/>
            <person name="Mehrshad M."/>
            <person name="Andrei S.-A."/>
            <person name="Salcher M."/>
            <person name="Kratochvilova H."/>
            <person name="Simek K."/>
            <person name="Ghai R."/>
        </authorList>
    </citation>
    <scope>NUCLEOTIDE SEQUENCE [LARGE SCALE GENOMIC DNA]</scope>
    <source>
        <strain evidence="14">II-D5</strain>
    </source>
</reference>
<comment type="function">
    <text evidence="9 10">Catalyzes the conversion of urocanate to 4-imidazolone-5-propionate.</text>
</comment>
<dbReference type="Proteomes" id="UP000037507">
    <property type="component" value="Unassembled WGS sequence"/>
</dbReference>
<feature type="binding site" evidence="10">
    <location>
        <begin position="271"/>
        <end position="275"/>
    </location>
    <ligand>
        <name>NAD(+)</name>
        <dbReference type="ChEBI" id="CHEBI:57540"/>
    </ligand>
</feature>
<comment type="caution">
    <text evidence="10">Lacks conserved residue(s) required for the propagation of feature annotation.</text>
</comment>
<evidence type="ECO:0000259" key="11">
    <source>
        <dbReference type="Pfam" id="PF01175"/>
    </source>
</evidence>
<evidence type="ECO:0000313" key="15">
    <source>
        <dbReference type="Proteomes" id="UP000037507"/>
    </source>
</evidence>
<comment type="similarity">
    <text evidence="2 10">Belongs to the urocanase family.</text>
</comment>
<comment type="caution">
    <text evidence="14">The sequence shown here is derived from an EMBL/GenBank/DDBJ whole genome shotgun (WGS) entry which is preliminary data.</text>
</comment>
<feature type="binding site" evidence="10">
    <location>
        <begin position="246"/>
        <end position="247"/>
    </location>
    <ligand>
        <name>NAD(+)</name>
        <dbReference type="ChEBI" id="CHEBI:57540"/>
    </ligand>
</feature>
<comment type="pathway">
    <text evidence="1 10">Amino-acid degradation; L-histidine degradation into L-glutamate; N-formimidoyl-L-glutamate from L-histidine: step 2/3.</text>
</comment>
<evidence type="ECO:0000256" key="6">
    <source>
        <dbReference type="ARBA" id="ARBA00023239"/>
    </source>
</evidence>
<evidence type="ECO:0000256" key="7">
    <source>
        <dbReference type="ARBA" id="ARBA00031640"/>
    </source>
</evidence>
<keyword evidence="5 10" id="KW-0520">NAD</keyword>
<protein>
    <recommendedName>
        <fullName evidence="3 10">Urocanate hydratase</fullName>
        <shortName evidence="10">Urocanase</shortName>
        <ecNumber evidence="3 10">4.2.1.49</ecNumber>
    </recommendedName>
    <alternativeName>
        <fullName evidence="7 10">Imidazolonepropionate hydrolase</fullName>
    </alternativeName>
</protein>
<dbReference type="PANTHER" id="PTHR12216:SF4">
    <property type="entry name" value="UROCANATE HYDRATASE"/>
    <property type="match status" value="1"/>
</dbReference>
<dbReference type="RefSeq" id="WP_053173224.1">
    <property type="nucleotide sequence ID" value="NZ_LFYT02000024.1"/>
</dbReference>
<dbReference type="NCBIfam" id="TIGR01228">
    <property type="entry name" value="hutU"/>
    <property type="match status" value="1"/>
</dbReference>
<feature type="domain" description="Urocanase C-terminal" evidence="13">
    <location>
        <begin position="361"/>
        <end position="555"/>
    </location>
</feature>
<dbReference type="NCBIfam" id="NF003820">
    <property type="entry name" value="PRK05414.1"/>
    <property type="match status" value="1"/>
</dbReference>
<evidence type="ECO:0000256" key="5">
    <source>
        <dbReference type="ARBA" id="ARBA00023027"/>
    </source>
</evidence>
<feature type="binding site" evidence="10">
    <location>
        <position position="200"/>
    </location>
    <ligand>
        <name>NAD(+)</name>
        <dbReference type="ChEBI" id="CHEBI:57540"/>
    </ligand>
</feature>
<evidence type="ECO:0000256" key="8">
    <source>
        <dbReference type="ARBA" id="ARBA00047623"/>
    </source>
</evidence>
<keyword evidence="10" id="KW-0963">Cytoplasm</keyword>
<keyword evidence="15" id="KW-1185">Reference proteome</keyword>
<gene>
    <name evidence="10" type="primary">hutU</name>
    <name evidence="14" type="ORF">H663_015685</name>
</gene>
<dbReference type="STRING" id="1293045.H663_11780"/>
<feature type="binding site" evidence="10">
    <location>
        <begin position="281"/>
        <end position="282"/>
    </location>
    <ligand>
        <name>NAD(+)</name>
        <dbReference type="ChEBI" id="CHEBI:57540"/>
    </ligand>
</feature>
<feature type="domain" description="Urocanase N-terminal" evidence="12">
    <location>
        <begin position="15"/>
        <end position="141"/>
    </location>
</feature>
<dbReference type="InterPro" id="IPR035085">
    <property type="entry name" value="Urocanase_Rossmann-like"/>
</dbReference>
<dbReference type="InterPro" id="IPR035400">
    <property type="entry name" value="Urocanase_N"/>
</dbReference>
<dbReference type="InterPro" id="IPR036190">
    <property type="entry name" value="Urocanase_sf"/>
</dbReference>
<evidence type="ECO:0000256" key="10">
    <source>
        <dbReference type="HAMAP-Rule" id="MF_00577"/>
    </source>
</evidence>
<feature type="binding site" evidence="10">
    <location>
        <begin position="56"/>
        <end position="57"/>
    </location>
    <ligand>
        <name>NAD(+)</name>
        <dbReference type="ChEBI" id="CHEBI:57540"/>
    </ligand>
</feature>
<dbReference type="AlphaFoldDB" id="A0A2T7UAZ8"/>
<dbReference type="Pfam" id="PF01175">
    <property type="entry name" value="Urocanase"/>
    <property type="match status" value="1"/>
</dbReference>
<feature type="active site" evidence="10">
    <location>
        <position position="420"/>
    </location>
</feature>
<dbReference type="InterPro" id="IPR023637">
    <property type="entry name" value="Urocanase-like"/>
</dbReference>
<evidence type="ECO:0000259" key="13">
    <source>
        <dbReference type="Pfam" id="PF17392"/>
    </source>
</evidence>
<dbReference type="GO" id="GO:0019556">
    <property type="term" value="P:L-histidine catabolic process to glutamate and formamide"/>
    <property type="evidence" value="ECO:0007669"/>
    <property type="project" value="UniProtKB-UniPathway"/>
</dbReference>
<proteinExistence type="inferred from homology"/>
<comment type="catalytic activity">
    <reaction evidence="8 10">
        <text>4-imidazolone-5-propanoate = trans-urocanate + H2O</text>
        <dbReference type="Rhea" id="RHEA:13101"/>
        <dbReference type="ChEBI" id="CHEBI:15377"/>
        <dbReference type="ChEBI" id="CHEBI:17771"/>
        <dbReference type="ChEBI" id="CHEBI:77893"/>
        <dbReference type="EC" id="4.2.1.49"/>
    </reaction>
</comment>
<evidence type="ECO:0000313" key="14">
    <source>
        <dbReference type="EMBL" id="PVE41772.1"/>
    </source>
</evidence>
<dbReference type="FunFam" id="3.40.50.10730:FF:000001">
    <property type="entry name" value="Urocanate hydratase"/>
    <property type="match status" value="1"/>
</dbReference>
<evidence type="ECO:0000256" key="9">
    <source>
        <dbReference type="ARBA" id="ARBA00056569"/>
    </source>
</evidence>
<feature type="binding site" evidence="10">
    <location>
        <begin position="180"/>
        <end position="182"/>
    </location>
    <ligand>
        <name>NAD(+)</name>
        <dbReference type="ChEBI" id="CHEBI:57540"/>
    </ligand>
</feature>
<dbReference type="SUPFAM" id="SSF111326">
    <property type="entry name" value="Urocanase"/>
    <property type="match status" value="1"/>
</dbReference>
<dbReference type="Gene3D" id="3.40.1770.10">
    <property type="entry name" value="Urocanase superfamily"/>
    <property type="match status" value="1"/>
</dbReference>
<dbReference type="OrthoDB" id="9764874at2"/>
<keyword evidence="4 10" id="KW-0369">Histidine metabolism</keyword>
<keyword evidence="6 10" id="KW-0456">Lyase</keyword>
<comment type="cofactor">
    <cofactor evidence="10">
        <name>NAD(+)</name>
        <dbReference type="ChEBI" id="CHEBI:57540"/>
    </cofactor>
    <text evidence="10">Binds 1 NAD(+) per subunit.</text>
</comment>
<accession>A0A2T7UAZ8</accession>
<feature type="binding site" evidence="10">
    <location>
        <position position="134"/>
    </location>
    <ligand>
        <name>NAD(+)</name>
        <dbReference type="ChEBI" id="CHEBI:57540"/>
    </ligand>
</feature>
<evidence type="ECO:0000256" key="4">
    <source>
        <dbReference type="ARBA" id="ARBA00022808"/>
    </source>
</evidence>
<dbReference type="PIRSF" id="PIRSF001423">
    <property type="entry name" value="Urocanate_hydrat"/>
    <property type="match status" value="1"/>
</dbReference>
<dbReference type="Pfam" id="PF17391">
    <property type="entry name" value="Urocanase_N"/>
    <property type="match status" value="1"/>
</dbReference>
<name>A0A2T7UAZ8_9BURK</name>